<dbReference type="SUPFAM" id="SSF52172">
    <property type="entry name" value="CheY-like"/>
    <property type="match status" value="1"/>
</dbReference>
<dbReference type="PROSITE" id="PS00675">
    <property type="entry name" value="SIGMA54_INTERACT_1"/>
    <property type="match status" value="1"/>
</dbReference>
<dbReference type="InterPro" id="IPR058031">
    <property type="entry name" value="AAA_lid_NorR"/>
</dbReference>
<protein>
    <submittedName>
        <fullName evidence="9">Sigma-54-dependent Fis family transcriptional regulator</fullName>
    </submittedName>
</protein>
<dbReference type="AlphaFoldDB" id="A0A523UVZ1"/>
<dbReference type="Gene3D" id="1.10.8.60">
    <property type="match status" value="1"/>
</dbReference>
<evidence type="ECO:0000256" key="6">
    <source>
        <dbReference type="PROSITE-ProRule" id="PRU00169"/>
    </source>
</evidence>
<dbReference type="GO" id="GO:0005524">
    <property type="term" value="F:ATP binding"/>
    <property type="evidence" value="ECO:0007669"/>
    <property type="project" value="UniProtKB-KW"/>
</dbReference>
<feature type="domain" description="Sigma-54 factor interaction" evidence="7">
    <location>
        <begin position="144"/>
        <end position="373"/>
    </location>
</feature>
<dbReference type="FunFam" id="3.40.50.300:FF:000006">
    <property type="entry name" value="DNA-binding transcriptional regulator NtrC"/>
    <property type="match status" value="1"/>
</dbReference>
<dbReference type="SMART" id="SM00448">
    <property type="entry name" value="REC"/>
    <property type="match status" value="1"/>
</dbReference>
<dbReference type="InterPro" id="IPR002197">
    <property type="entry name" value="HTH_Fis"/>
</dbReference>
<dbReference type="InterPro" id="IPR025944">
    <property type="entry name" value="Sigma_54_int_dom_CS"/>
</dbReference>
<dbReference type="GO" id="GO:0000160">
    <property type="term" value="P:phosphorelay signal transduction system"/>
    <property type="evidence" value="ECO:0007669"/>
    <property type="project" value="InterPro"/>
</dbReference>
<dbReference type="Proteomes" id="UP000315525">
    <property type="component" value="Unassembled WGS sequence"/>
</dbReference>
<dbReference type="Gene3D" id="3.40.50.2300">
    <property type="match status" value="1"/>
</dbReference>
<dbReference type="Pfam" id="PF25601">
    <property type="entry name" value="AAA_lid_14"/>
    <property type="match status" value="1"/>
</dbReference>
<accession>A0A523UVZ1</accession>
<dbReference type="PRINTS" id="PR01590">
    <property type="entry name" value="HTHFIS"/>
</dbReference>
<dbReference type="Gene3D" id="3.40.50.300">
    <property type="entry name" value="P-loop containing nucleotide triphosphate hydrolases"/>
    <property type="match status" value="1"/>
</dbReference>
<dbReference type="InterPro" id="IPR027417">
    <property type="entry name" value="P-loop_NTPase"/>
</dbReference>
<dbReference type="Pfam" id="PF00158">
    <property type="entry name" value="Sigma54_activat"/>
    <property type="match status" value="1"/>
</dbReference>
<proteinExistence type="predicted"/>
<evidence type="ECO:0000256" key="2">
    <source>
        <dbReference type="ARBA" id="ARBA00022741"/>
    </source>
</evidence>
<dbReference type="PANTHER" id="PTHR32071">
    <property type="entry name" value="TRANSCRIPTIONAL REGULATORY PROTEIN"/>
    <property type="match status" value="1"/>
</dbReference>
<dbReference type="Pfam" id="PF00072">
    <property type="entry name" value="Response_reg"/>
    <property type="match status" value="1"/>
</dbReference>
<keyword evidence="5" id="KW-0804">Transcription</keyword>
<dbReference type="PROSITE" id="PS50045">
    <property type="entry name" value="SIGMA54_INTERACT_4"/>
    <property type="match status" value="1"/>
</dbReference>
<dbReference type="InterPro" id="IPR001789">
    <property type="entry name" value="Sig_transdc_resp-reg_receiver"/>
</dbReference>
<feature type="modified residue" description="4-aspartylphosphate" evidence="6">
    <location>
        <position position="54"/>
    </location>
</feature>
<dbReference type="PROSITE" id="PS50110">
    <property type="entry name" value="RESPONSE_REGULATORY"/>
    <property type="match status" value="1"/>
</dbReference>
<dbReference type="SUPFAM" id="SSF52540">
    <property type="entry name" value="P-loop containing nucleoside triphosphate hydrolases"/>
    <property type="match status" value="1"/>
</dbReference>
<keyword evidence="2" id="KW-0547">Nucleotide-binding</keyword>
<dbReference type="InterPro" id="IPR003593">
    <property type="entry name" value="AAA+_ATPase"/>
</dbReference>
<evidence type="ECO:0000256" key="1">
    <source>
        <dbReference type="ARBA" id="ARBA00022553"/>
    </source>
</evidence>
<comment type="caution">
    <text evidence="9">The sequence shown here is derived from an EMBL/GenBank/DDBJ whole genome shotgun (WGS) entry which is preliminary data.</text>
</comment>
<dbReference type="EMBL" id="SOJN01000046">
    <property type="protein sequence ID" value="TET46708.1"/>
    <property type="molecule type" value="Genomic_DNA"/>
</dbReference>
<dbReference type="InterPro" id="IPR011006">
    <property type="entry name" value="CheY-like_superfamily"/>
</dbReference>
<keyword evidence="4" id="KW-0805">Transcription regulation</keyword>
<evidence type="ECO:0000259" key="7">
    <source>
        <dbReference type="PROSITE" id="PS50045"/>
    </source>
</evidence>
<dbReference type="CDD" id="cd00156">
    <property type="entry name" value="REC"/>
    <property type="match status" value="1"/>
</dbReference>
<reference evidence="9 10" key="1">
    <citation type="submission" date="2019-03" db="EMBL/GenBank/DDBJ databases">
        <title>Metabolic potential of uncultured bacteria and archaea associated with petroleum seepage in deep-sea sediments.</title>
        <authorList>
            <person name="Dong X."/>
            <person name="Hubert C."/>
        </authorList>
    </citation>
    <scope>NUCLEOTIDE SEQUENCE [LARGE SCALE GENOMIC DNA]</scope>
    <source>
        <strain evidence="9">E44_bin18</strain>
    </source>
</reference>
<organism evidence="9 10">
    <name type="scientific">candidate division TA06 bacterium</name>
    <dbReference type="NCBI Taxonomy" id="2250710"/>
    <lineage>
        <taxon>Bacteria</taxon>
        <taxon>Bacteria division TA06</taxon>
    </lineage>
</organism>
<dbReference type="Pfam" id="PF02954">
    <property type="entry name" value="HTH_8"/>
    <property type="match status" value="1"/>
</dbReference>
<dbReference type="InterPro" id="IPR009057">
    <property type="entry name" value="Homeodomain-like_sf"/>
</dbReference>
<dbReference type="GO" id="GO:0006355">
    <property type="term" value="P:regulation of DNA-templated transcription"/>
    <property type="evidence" value="ECO:0007669"/>
    <property type="project" value="InterPro"/>
</dbReference>
<dbReference type="SMART" id="SM00382">
    <property type="entry name" value="AAA"/>
    <property type="match status" value="1"/>
</dbReference>
<dbReference type="Gene3D" id="1.10.10.60">
    <property type="entry name" value="Homeodomain-like"/>
    <property type="match status" value="1"/>
</dbReference>
<dbReference type="PROSITE" id="PS00688">
    <property type="entry name" value="SIGMA54_INTERACT_3"/>
    <property type="match status" value="1"/>
</dbReference>
<name>A0A523UVZ1_UNCT6</name>
<feature type="domain" description="Response regulatory" evidence="8">
    <location>
        <begin position="5"/>
        <end position="119"/>
    </location>
</feature>
<dbReference type="SUPFAM" id="SSF46689">
    <property type="entry name" value="Homeodomain-like"/>
    <property type="match status" value="1"/>
</dbReference>
<gene>
    <name evidence="9" type="ORF">E3J62_03660</name>
</gene>
<dbReference type="GO" id="GO:0043565">
    <property type="term" value="F:sequence-specific DNA binding"/>
    <property type="evidence" value="ECO:0007669"/>
    <property type="project" value="InterPro"/>
</dbReference>
<dbReference type="InterPro" id="IPR002078">
    <property type="entry name" value="Sigma_54_int"/>
</dbReference>
<evidence type="ECO:0000256" key="5">
    <source>
        <dbReference type="ARBA" id="ARBA00023163"/>
    </source>
</evidence>
<sequence length="451" mass="50438">MGSARVLIVDDEEDVRDALRDGLTPYGHKVETAADGPEALEKIRNSQYDIAIIDLKMPKMDGIELLRSIRSIDDSIEAVMLTAFATVSSAVSALKLGAFDYLTKPTRMEEINHVITNIMEKRSLKEENTFLKKRLDEQKEFGVLVSISPKMREINEIIHRISANDSPIFIEGESGTGKELVARAIHFNSKRAQKAFIPVNCGAIPHHLLESELFGHKKGSFTGAISDNVGLFRAADSGTLFLDEIGEMPGFLQVKLLRVLQDQEIRPVGSTQTIPTDVRLIAATNADVDEALAQKALRNDLYYRLSVVHIKIPPLRERKGDIPILVHHFIKIFNEKYNRRVKSVAPACMETFAYYDWPGNVRELENVVERAFALNCDEVLMPQNLPSKLLQRRSNTRLSKPGAMPTIGEMERQLIEQALSECGGNKGRAADMLGVGRKTIYRKIKKYGISA</sequence>
<evidence type="ECO:0000259" key="8">
    <source>
        <dbReference type="PROSITE" id="PS50110"/>
    </source>
</evidence>
<dbReference type="CDD" id="cd00009">
    <property type="entry name" value="AAA"/>
    <property type="match status" value="1"/>
</dbReference>
<dbReference type="InterPro" id="IPR025662">
    <property type="entry name" value="Sigma_54_int_dom_ATP-bd_1"/>
</dbReference>
<dbReference type="FunFam" id="3.40.50.2300:FF:000018">
    <property type="entry name" value="DNA-binding transcriptional regulator NtrC"/>
    <property type="match status" value="1"/>
</dbReference>
<evidence type="ECO:0000313" key="10">
    <source>
        <dbReference type="Proteomes" id="UP000315525"/>
    </source>
</evidence>
<evidence type="ECO:0000256" key="3">
    <source>
        <dbReference type="ARBA" id="ARBA00022840"/>
    </source>
</evidence>
<evidence type="ECO:0000313" key="9">
    <source>
        <dbReference type="EMBL" id="TET46708.1"/>
    </source>
</evidence>
<keyword evidence="1 6" id="KW-0597">Phosphoprotein</keyword>
<evidence type="ECO:0000256" key="4">
    <source>
        <dbReference type="ARBA" id="ARBA00023015"/>
    </source>
</evidence>
<keyword evidence="3" id="KW-0067">ATP-binding</keyword>